<name>A0A9Q0JW20_9MAGN</name>
<comment type="caution">
    <text evidence="6">The sequence shown here is derived from an EMBL/GenBank/DDBJ whole genome shotgun (WGS) entry which is preliminary data.</text>
</comment>
<keyword evidence="7" id="KW-1185">Reference proteome</keyword>
<feature type="region of interest" description="Disordered" evidence="4">
    <location>
        <begin position="29"/>
        <end position="111"/>
    </location>
</feature>
<accession>A0A9Q0JW20</accession>
<dbReference type="InterPro" id="IPR058039">
    <property type="entry name" value="At3g05675-like_ankyrin"/>
</dbReference>
<feature type="compositionally biased region" description="Polar residues" evidence="4">
    <location>
        <begin position="36"/>
        <end position="51"/>
    </location>
</feature>
<reference evidence="6" key="1">
    <citation type="journal article" date="2023" name="Plant J.">
        <title>The genome of the king protea, Protea cynaroides.</title>
        <authorList>
            <person name="Chang J."/>
            <person name="Duong T.A."/>
            <person name="Schoeman C."/>
            <person name="Ma X."/>
            <person name="Roodt D."/>
            <person name="Barker N."/>
            <person name="Li Z."/>
            <person name="Van de Peer Y."/>
            <person name="Mizrachi E."/>
        </authorList>
    </citation>
    <scope>NUCLEOTIDE SEQUENCE</scope>
    <source>
        <tissue evidence="6">Young leaves</tissue>
    </source>
</reference>
<keyword evidence="3" id="KW-0833">Ubl conjugation pathway</keyword>
<sequence length="559" mass="62068">MGDSGHRRKPHSRREGRGYRRSWCCSFGISPDSHDNLSCSRPKTPQKSEVLSRSGGGSFPNSPQSSNRTGLGLVGRIDPRRILSPGRVSPIDSDTAIETSSVADVGTQLGSPDKLTIPEAAEVGASSSTPPASSFSSSALNNDVAKDNGNCYGVFDLRLSLKGKNGACLVLELDSEVLSANSPVFAELISECRKVSGGSSAASLCRIEVPDVANLGIFQQAIELMFEEDITRRLIKVGVSRSIDILEVSAGLMFSRGVFSCLEYLEAVPWTEYEEEKLKKLFTKFTFDDATARDVLARLYLPHVNNSHQHLAMQLVWSITSGADAIARSNLKSLVKGLLSKSSVYDKDRASLNMEDIYVVCQSCLGSLVGFFEEACDSVAEEGLTEKEMGRPLIERISRQVDNINWLLEILMDRQMAEDFVGTWADQVQLVRMHEKASPMVRYELSRISAVVFIALGKGKLHCRSKARCRVLQVWFGPMLVDFGWLQRCRKGLDVKELEEAMGHALLTLPLKQQHSLFMEWLRHFSSHGTECPNLSKAFQIWWHRSFLRAPETRTIEAR</sequence>
<comment type="pathway">
    <text evidence="2">Protein modification; protein ubiquitination.</text>
</comment>
<evidence type="ECO:0000259" key="5">
    <source>
        <dbReference type="Pfam" id="PF25553"/>
    </source>
</evidence>
<dbReference type="AlphaFoldDB" id="A0A9Q0JW20"/>
<evidence type="ECO:0000256" key="4">
    <source>
        <dbReference type="SAM" id="MobiDB-lite"/>
    </source>
</evidence>
<dbReference type="PANTHER" id="PTHR31060:SF33">
    <property type="entry name" value="OS04G0278000 PROTEIN"/>
    <property type="match status" value="1"/>
</dbReference>
<evidence type="ECO:0000256" key="3">
    <source>
        <dbReference type="ARBA" id="ARBA00022786"/>
    </source>
</evidence>
<dbReference type="EMBL" id="JAMYWD010000012">
    <property type="protein sequence ID" value="KAJ4952368.1"/>
    <property type="molecule type" value="Genomic_DNA"/>
</dbReference>
<evidence type="ECO:0000256" key="1">
    <source>
        <dbReference type="ARBA" id="ARBA00002668"/>
    </source>
</evidence>
<organism evidence="6 7">
    <name type="scientific">Protea cynaroides</name>
    <dbReference type="NCBI Taxonomy" id="273540"/>
    <lineage>
        <taxon>Eukaryota</taxon>
        <taxon>Viridiplantae</taxon>
        <taxon>Streptophyta</taxon>
        <taxon>Embryophyta</taxon>
        <taxon>Tracheophyta</taxon>
        <taxon>Spermatophyta</taxon>
        <taxon>Magnoliopsida</taxon>
        <taxon>Proteales</taxon>
        <taxon>Proteaceae</taxon>
        <taxon>Protea</taxon>
    </lineage>
</organism>
<gene>
    <name evidence="6" type="ORF">NE237_029200</name>
</gene>
<dbReference type="InterPro" id="IPR038920">
    <property type="entry name" value="At3g05675-like"/>
</dbReference>
<evidence type="ECO:0000256" key="2">
    <source>
        <dbReference type="ARBA" id="ARBA00004906"/>
    </source>
</evidence>
<evidence type="ECO:0000313" key="6">
    <source>
        <dbReference type="EMBL" id="KAJ4952368.1"/>
    </source>
</evidence>
<comment type="function">
    <text evidence="1">May act as a substrate-specific adapter of an E3 ubiquitin-protein ligase complex (CUL3-RBX1-BTB) which mediates the ubiquitination and subsequent proteasomal degradation of target proteins.</text>
</comment>
<dbReference type="PANTHER" id="PTHR31060">
    <property type="entry name" value="OSJNBA0011J08.25 PROTEIN-RELATED"/>
    <property type="match status" value="1"/>
</dbReference>
<dbReference type="OrthoDB" id="671361at2759"/>
<evidence type="ECO:0000313" key="7">
    <source>
        <dbReference type="Proteomes" id="UP001141806"/>
    </source>
</evidence>
<dbReference type="Pfam" id="PF25553">
    <property type="entry name" value="BTB-POZ_ANK-like"/>
    <property type="match status" value="1"/>
</dbReference>
<protein>
    <recommendedName>
        <fullName evidence="5">At3g05675-like ankyrin-like domain-containing protein</fullName>
    </recommendedName>
</protein>
<feature type="domain" description="At3g05675-like ankyrin-like" evidence="5">
    <location>
        <begin position="305"/>
        <end position="549"/>
    </location>
</feature>
<dbReference type="Proteomes" id="UP001141806">
    <property type="component" value="Unassembled WGS sequence"/>
</dbReference>
<feature type="compositionally biased region" description="Polar residues" evidence="4">
    <location>
        <begin position="59"/>
        <end position="69"/>
    </location>
</feature>
<proteinExistence type="predicted"/>